<evidence type="ECO:0000256" key="9">
    <source>
        <dbReference type="RuleBase" id="RU365094"/>
    </source>
</evidence>
<feature type="domain" description="ABC transporter" evidence="10">
    <location>
        <begin position="2"/>
        <end position="226"/>
    </location>
</feature>
<dbReference type="FunFam" id="3.40.50.300:FF:000056">
    <property type="entry name" value="Cell division ATP-binding protein FtsE"/>
    <property type="match status" value="1"/>
</dbReference>
<dbReference type="AlphaFoldDB" id="A0A2H0KRQ4"/>
<protein>
    <recommendedName>
        <fullName evidence="2 9">Cell division ATP-binding protein FtsE</fullName>
    </recommendedName>
</protein>
<evidence type="ECO:0000256" key="6">
    <source>
        <dbReference type="ARBA" id="ARBA00022840"/>
    </source>
</evidence>
<keyword evidence="7 9" id="KW-0472">Membrane</keyword>
<evidence type="ECO:0000256" key="4">
    <source>
        <dbReference type="ARBA" id="ARBA00022618"/>
    </source>
</evidence>
<evidence type="ECO:0000313" key="11">
    <source>
        <dbReference type="EMBL" id="PIQ74840.1"/>
    </source>
</evidence>
<keyword evidence="4 9" id="KW-0132">Cell division</keyword>
<comment type="caution">
    <text evidence="11">The sequence shown here is derived from an EMBL/GenBank/DDBJ whole genome shotgun (WGS) entry which is preliminary data.</text>
</comment>
<dbReference type="GO" id="GO:0016887">
    <property type="term" value="F:ATP hydrolysis activity"/>
    <property type="evidence" value="ECO:0007669"/>
    <property type="project" value="InterPro"/>
</dbReference>
<dbReference type="PROSITE" id="PS50893">
    <property type="entry name" value="ABC_TRANSPORTER_2"/>
    <property type="match status" value="1"/>
</dbReference>
<accession>A0A2H0KRQ4</accession>
<evidence type="ECO:0000256" key="5">
    <source>
        <dbReference type="ARBA" id="ARBA00022741"/>
    </source>
</evidence>
<dbReference type="PROSITE" id="PS00211">
    <property type="entry name" value="ABC_TRANSPORTER_1"/>
    <property type="match status" value="1"/>
</dbReference>
<evidence type="ECO:0000259" key="10">
    <source>
        <dbReference type="PROSITE" id="PS50893"/>
    </source>
</evidence>
<dbReference type="GO" id="GO:0051301">
    <property type="term" value="P:cell division"/>
    <property type="evidence" value="ECO:0007669"/>
    <property type="project" value="UniProtKB-UniRule"/>
</dbReference>
<keyword evidence="8 9" id="KW-0131">Cell cycle</keyword>
<gene>
    <name evidence="9 11" type="primary">ftsE</name>
    <name evidence="11" type="ORF">COV84_04465</name>
</gene>
<evidence type="ECO:0000256" key="1">
    <source>
        <dbReference type="ARBA" id="ARBA00005417"/>
    </source>
</evidence>
<comment type="function">
    <text evidence="9">Part of the ABC transporter FtsEX involved in cellular division.</text>
</comment>
<evidence type="ECO:0000256" key="3">
    <source>
        <dbReference type="ARBA" id="ARBA00022475"/>
    </source>
</evidence>
<dbReference type="InterPro" id="IPR027417">
    <property type="entry name" value="P-loop_NTPase"/>
</dbReference>
<dbReference type="Proteomes" id="UP000229317">
    <property type="component" value="Unassembled WGS sequence"/>
</dbReference>
<evidence type="ECO:0000313" key="12">
    <source>
        <dbReference type="Proteomes" id="UP000229317"/>
    </source>
</evidence>
<dbReference type="GO" id="GO:0005524">
    <property type="term" value="F:ATP binding"/>
    <property type="evidence" value="ECO:0007669"/>
    <property type="project" value="UniProtKB-UniRule"/>
</dbReference>
<comment type="subcellular location">
    <subcellularLocation>
        <location evidence="9">Cell membrane</location>
        <topology evidence="9">Peripheral membrane protein</topology>
        <orientation evidence="9">Cytoplasmic side</orientation>
    </subcellularLocation>
</comment>
<dbReference type="Pfam" id="PF00005">
    <property type="entry name" value="ABC_tran"/>
    <property type="match status" value="1"/>
</dbReference>
<dbReference type="NCBIfam" id="TIGR02673">
    <property type="entry name" value="FtsE"/>
    <property type="match status" value="1"/>
</dbReference>
<dbReference type="Gene3D" id="3.40.50.300">
    <property type="entry name" value="P-loop containing nucleotide triphosphate hydrolases"/>
    <property type="match status" value="1"/>
</dbReference>
<dbReference type="GO" id="GO:0022857">
    <property type="term" value="F:transmembrane transporter activity"/>
    <property type="evidence" value="ECO:0007669"/>
    <property type="project" value="TreeGrafter"/>
</dbReference>
<dbReference type="PANTHER" id="PTHR24220">
    <property type="entry name" value="IMPORT ATP-BINDING PROTEIN"/>
    <property type="match status" value="1"/>
</dbReference>
<keyword evidence="6 9" id="KW-0067">ATP-binding</keyword>
<dbReference type="InterPro" id="IPR003593">
    <property type="entry name" value="AAA+_ATPase"/>
</dbReference>
<evidence type="ECO:0000256" key="8">
    <source>
        <dbReference type="ARBA" id="ARBA00023306"/>
    </source>
</evidence>
<comment type="subunit">
    <text evidence="9">Homodimer. Forms a membrane-associated complex with FtsX.</text>
</comment>
<dbReference type="EMBL" id="PCVO01000067">
    <property type="protein sequence ID" value="PIQ74840.1"/>
    <property type="molecule type" value="Genomic_DNA"/>
</dbReference>
<dbReference type="InterPro" id="IPR005286">
    <property type="entry name" value="Cell_div_FtsE"/>
</dbReference>
<evidence type="ECO:0000256" key="2">
    <source>
        <dbReference type="ARBA" id="ARBA00020019"/>
    </source>
</evidence>
<dbReference type="PANTHER" id="PTHR24220:SF470">
    <property type="entry name" value="CELL DIVISION ATP-BINDING PROTEIN FTSE"/>
    <property type="match status" value="1"/>
</dbReference>
<dbReference type="InterPro" id="IPR015854">
    <property type="entry name" value="ABC_transpr_LolD-like"/>
</dbReference>
<comment type="similarity">
    <text evidence="1 9">Belongs to the ABC transporter superfamily.</text>
</comment>
<evidence type="ECO:0000256" key="7">
    <source>
        <dbReference type="ARBA" id="ARBA00023136"/>
    </source>
</evidence>
<dbReference type="GO" id="GO:0005886">
    <property type="term" value="C:plasma membrane"/>
    <property type="evidence" value="ECO:0007669"/>
    <property type="project" value="UniProtKB-SubCell"/>
</dbReference>
<dbReference type="InterPro" id="IPR003439">
    <property type="entry name" value="ABC_transporter-like_ATP-bd"/>
</dbReference>
<dbReference type="SMART" id="SM00382">
    <property type="entry name" value="AAA"/>
    <property type="match status" value="1"/>
</dbReference>
<reference evidence="11 12" key="1">
    <citation type="submission" date="2017-09" db="EMBL/GenBank/DDBJ databases">
        <title>Depth-based differentiation of microbial function through sediment-hosted aquifers and enrichment of novel symbionts in the deep terrestrial subsurface.</title>
        <authorList>
            <person name="Probst A.J."/>
            <person name="Ladd B."/>
            <person name="Jarett J.K."/>
            <person name="Geller-Mcgrath D.E."/>
            <person name="Sieber C.M."/>
            <person name="Emerson J.B."/>
            <person name="Anantharaman K."/>
            <person name="Thomas B.C."/>
            <person name="Malmstrom R."/>
            <person name="Stieglmeier M."/>
            <person name="Klingl A."/>
            <person name="Woyke T."/>
            <person name="Ryan C.M."/>
            <person name="Banfield J.F."/>
        </authorList>
    </citation>
    <scope>NUCLEOTIDE SEQUENCE [LARGE SCALE GENOMIC DNA]</scope>
    <source>
        <strain evidence="11">CG11_big_fil_rev_8_21_14_0_20_40_15</strain>
    </source>
</reference>
<organism evidence="11 12">
    <name type="scientific">Candidatus Portnoybacteria bacterium CG11_big_fil_rev_8_21_14_0_20_40_15</name>
    <dbReference type="NCBI Taxonomy" id="1974817"/>
    <lineage>
        <taxon>Bacteria</taxon>
        <taxon>Candidatus Portnoyibacteriota</taxon>
    </lineage>
</organism>
<keyword evidence="3 9" id="KW-1003">Cell membrane</keyword>
<name>A0A2H0KRQ4_9BACT</name>
<dbReference type="InterPro" id="IPR017871">
    <property type="entry name" value="ABC_transporter-like_CS"/>
</dbReference>
<proteinExistence type="inferred from homology"/>
<keyword evidence="5 9" id="KW-0547">Nucleotide-binding</keyword>
<dbReference type="SUPFAM" id="SSF52540">
    <property type="entry name" value="P-loop containing nucleoside triphosphate hydrolases"/>
    <property type="match status" value="1"/>
</dbReference>
<sequence>MIYFENVSKIYNGNCVALDNITLRIRPQEFVSLAGPSGAGKSTLLKLLIGEDKPTQGKIMLDNQNLNLVGLGDLPKIRRKIGMVFQDFRLLANRTAYENIAFAMEVAGDINKEIEQDVPQVLDVVGLADKTAYFPHQLSGGEKQRIAIARALIHRPSVILADEPTGNLDLLNTWDIIKLLLKINELGTTIILATHDREIINNLGRRVITLDKGKMIRDEEKGRYVL</sequence>